<dbReference type="STRING" id="515897.SAMN05421849_2247"/>
<dbReference type="RefSeq" id="WP_076649917.1">
    <property type="nucleotide sequence ID" value="NZ_FTPS01000001.1"/>
</dbReference>
<organism evidence="1 2">
    <name type="scientific">Pontibaca methylaminivorans</name>
    <dbReference type="NCBI Taxonomy" id="515897"/>
    <lineage>
        <taxon>Bacteria</taxon>
        <taxon>Pseudomonadati</taxon>
        <taxon>Pseudomonadota</taxon>
        <taxon>Alphaproteobacteria</taxon>
        <taxon>Rhodobacterales</taxon>
        <taxon>Roseobacteraceae</taxon>
        <taxon>Pontibaca</taxon>
    </lineage>
</organism>
<gene>
    <name evidence="1" type="ORF">SAMN05421849_2247</name>
</gene>
<dbReference type="EMBL" id="FTPS01000001">
    <property type="protein sequence ID" value="SIT85087.1"/>
    <property type="molecule type" value="Genomic_DNA"/>
</dbReference>
<keyword evidence="2" id="KW-1185">Reference proteome</keyword>
<evidence type="ECO:0008006" key="3">
    <source>
        <dbReference type="Google" id="ProtNLM"/>
    </source>
</evidence>
<evidence type="ECO:0000313" key="2">
    <source>
        <dbReference type="Proteomes" id="UP000192455"/>
    </source>
</evidence>
<accession>A0A1R3X2G3</accession>
<dbReference type="Proteomes" id="UP000192455">
    <property type="component" value="Unassembled WGS sequence"/>
</dbReference>
<protein>
    <recommendedName>
        <fullName evidence="3">DUF3572 domain-containing protein</fullName>
    </recommendedName>
</protein>
<name>A0A1R3X2G3_9RHOB</name>
<dbReference type="InterPro" id="IPR021955">
    <property type="entry name" value="DUF3572"/>
</dbReference>
<reference evidence="1 2" key="1">
    <citation type="submission" date="2017-01" db="EMBL/GenBank/DDBJ databases">
        <authorList>
            <person name="Mah S.A."/>
            <person name="Swanson W.J."/>
            <person name="Moy G.W."/>
            <person name="Vacquier V.D."/>
        </authorList>
    </citation>
    <scope>NUCLEOTIDE SEQUENCE [LARGE SCALE GENOMIC DNA]</scope>
    <source>
        <strain evidence="1 2">DSM 21219</strain>
    </source>
</reference>
<dbReference type="Pfam" id="PF12096">
    <property type="entry name" value="DUF3572"/>
    <property type="match status" value="1"/>
</dbReference>
<dbReference type="OrthoDB" id="7356934at2"/>
<proteinExistence type="predicted"/>
<dbReference type="AlphaFoldDB" id="A0A1R3X2G3"/>
<sequence length="94" mass="10140">MQYSADAAETFALRVLAWLLEDEDLLGVFLNSSGMDAADLRRRAGEGEVLASVLDFVMLDDRWVIACCDAQGIAPEHVMQARAALPGGAAVNWT</sequence>
<evidence type="ECO:0000313" key="1">
    <source>
        <dbReference type="EMBL" id="SIT85087.1"/>
    </source>
</evidence>